<reference evidence="5 6" key="1">
    <citation type="submission" date="2019-02" db="EMBL/GenBank/DDBJ databases">
        <title>Investigation of anaerobic lignin degradation for improved lignocellulosic biofuels.</title>
        <authorList>
            <person name="Deangelis K."/>
        </authorList>
    </citation>
    <scope>NUCLEOTIDE SEQUENCE [LARGE SCALE GENOMIC DNA]</scope>
    <source>
        <strain evidence="5 6">159R</strain>
    </source>
</reference>
<dbReference type="InterPro" id="IPR036390">
    <property type="entry name" value="WH_DNA-bd_sf"/>
</dbReference>
<protein>
    <submittedName>
        <fullName evidence="5">DNA-binding GntR family transcriptional regulator</fullName>
    </submittedName>
</protein>
<dbReference type="GO" id="GO:0003677">
    <property type="term" value="F:DNA binding"/>
    <property type="evidence" value="ECO:0007669"/>
    <property type="project" value="UniProtKB-KW"/>
</dbReference>
<keyword evidence="6" id="KW-1185">Reference proteome</keyword>
<evidence type="ECO:0000259" key="4">
    <source>
        <dbReference type="PROSITE" id="PS50949"/>
    </source>
</evidence>
<dbReference type="PANTHER" id="PTHR43537:SF5">
    <property type="entry name" value="UXU OPERON TRANSCRIPTIONAL REGULATOR"/>
    <property type="match status" value="1"/>
</dbReference>
<dbReference type="Pfam" id="PF00392">
    <property type="entry name" value="GntR"/>
    <property type="match status" value="1"/>
</dbReference>
<dbReference type="SMART" id="SM00895">
    <property type="entry name" value="FCD"/>
    <property type="match status" value="1"/>
</dbReference>
<dbReference type="InterPro" id="IPR011711">
    <property type="entry name" value="GntR_C"/>
</dbReference>
<dbReference type="RefSeq" id="WP_132924486.1">
    <property type="nucleotide sequence ID" value="NZ_SJOI01000001.1"/>
</dbReference>
<dbReference type="Proteomes" id="UP000294555">
    <property type="component" value="Unassembled WGS sequence"/>
</dbReference>
<dbReference type="SUPFAM" id="SSF46785">
    <property type="entry name" value="Winged helix' DNA-binding domain"/>
    <property type="match status" value="1"/>
</dbReference>
<proteinExistence type="predicted"/>
<organism evidence="5 6">
    <name type="scientific">Sodalis ligni</name>
    <dbReference type="NCBI Taxonomy" id="2697027"/>
    <lineage>
        <taxon>Bacteria</taxon>
        <taxon>Pseudomonadati</taxon>
        <taxon>Pseudomonadota</taxon>
        <taxon>Gammaproteobacteria</taxon>
        <taxon>Enterobacterales</taxon>
        <taxon>Bruguierivoracaceae</taxon>
        <taxon>Sodalis</taxon>
    </lineage>
</organism>
<dbReference type="InterPro" id="IPR008920">
    <property type="entry name" value="TF_FadR/GntR_C"/>
</dbReference>
<feature type="domain" description="HTH gntR-type" evidence="4">
    <location>
        <begin position="16"/>
        <end position="83"/>
    </location>
</feature>
<dbReference type="Gene3D" id="1.20.120.530">
    <property type="entry name" value="GntR ligand-binding domain-like"/>
    <property type="match status" value="1"/>
</dbReference>
<dbReference type="AlphaFoldDB" id="A0A4R1NIG6"/>
<dbReference type="OrthoDB" id="8689330at2"/>
<evidence type="ECO:0000256" key="3">
    <source>
        <dbReference type="ARBA" id="ARBA00023163"/>
    </source>
</evidence>
<dbReference type="PANTHER" id="PTHR43537">
    <property type="entry name" value="TRANSCRIPTIONAL REGULATOR, GNTR FAMILY"/>
    <property type="match status" value="1"/>
</dbReference>
<keyword evidence="3" id="KW-0804">Transcription</keyword>
<evidence type="ECO:0000313" key="6">
    <source>
        <dbReference type="Proteomes" id="UP000294555"/>
    </source>
</evidence>
<keyword evidence="2 5" id="KW-0238">DNA-binding</keyword>
<keyword evidence="1" id="KW-0805">Transcription regulation</keyword>
<dbReference type="Gene3D" id="1.10.10.10">
    <property type="entry name" value="Winged helix-like DNA-binding domain superfamily/Winged helix DNA-binding domain"/>
    <property type="match status" value="1"/>
</dbReference>
<sequence length="223" mass="25251">MTNKTALLDGGNGGNGGLGNQAYEALLDLIIARELKQGEQIQERALAIRLGISRTPLREAMHRLEGEKILERKSNNRLFVRMVTLEEILEILHVRRLLETEAAARSAGKIPLNKLALLKVRLEKLRQAGDPSSYEHQIVDAELHGLIVHYCENKLLAEMIDELRRKTRMFSLKRVDKRMMPVLNEHMAIIAALEKGDAEQAALEVSHHIDNIRISIIEKYTSL</sequence>
<dbReference type="GO" id="GO:0003700">
    <property type="term" value="F:DNA-binding transcription factor activity"/>
    <property type="evidence" value="ECO:0007669"/>
    <property type="project" value="InterPro"/>
</dbReference>
<evidence type="ECO:0000256" key="1">
    <source>
        <dbReference type="ARBA" id="ARBA00023015"/>
    </source>
</evidence>
<dbReference type="PROSITE" id="PS50949">
    <property type="entry name" value="HTH_GNTR"/>
    <property type="match status" value="1"/>
</dbReference>
<dbReference type="InterPro" id="IPR036388">
    <property type="entry name" value="WH-like_DNA-bd_sf"/>
</dbReference>
<dbReference type="Pfam" id="PF07729">
    <property type="entry name" value="FCD"/>
    <property type="match status" value="1"/>
</dbReference>
<comment type="caution">
    <text evidence="5">The sequence shown here is derived from an EMBL/GenBank/DDBJ whole genome shotgun (WGS) entry which is preliminary data.</text>
</comment>
<name>A0A4R1NIG6_9GAMM</name>
<dbReference type="SMART" id="SM00345">
    <property type="entry name" value="HTH_GNTR"/>
    <property type="match status" value="1"/>
</dbReference>
<accession>A0A4R1NIG6</accession>
<evidence type="ECO:0000256" key="2">
    <source>
        <dbReference type="ARBA" id="ARBA00023125"/>
    </source>
</evidence>
<dbReference type="SUPFAM" id="SSF48008">
    <property type="entry name" value="GntR ligand-binding domain-like"/>
    <property type="match status" value="1"/>
</dbReference>
<evidence type="ECO:0000313" key="5">
    <source>
        <dbReference type="EMBL" id="TCL05681.1"/>
    </source>
</evidence>
<dbReference type="EMBL" id="SJOI01000001">
    <property type="protein sequence ID" value="TCL05681.1"/>
    <property type="molecule type" value="Genomic_DNA"/>
</dbReference>
<gene>
    <name evidence="5" type="ORF">EZJ58_3896</name>
</gene>
<dbReference type="InterPro" id="IPR000524">
    <property type="entry name" value="Tscrpt_reg_HTH_GntR"/>
</dbReference>
<dbReference type="CDD" id="cd07377">
    <property type="entry name" value="WHTH_GntR"/>
    <property type="match status" value="1"/>
</dbReference>